<organism evidence="1 2">
    <name type="scientific">Candidatus Faecalibacterium intestinigallinarum</name>
    <dbReference type="NCBI Taxonomy" id="2838581"/>
    <lineage>
        <taxon>Bacteria</taxon>
        <taxon>Bacillati</taxon>
        <taxon>Bacillota</taxon>
        <taxon>Clostridia</taxon>
        <taxon>Eubacteriales</taxon>
        <taxon>Oscillospiraceae</taxon>
        <taxon>Faecalibacterium</taxon>
    </lineage>
</organism>
<dbReference type="InterPro" id="IPR025427">
    <property type="entry name" value="DUF4160"/>
</dbReference>
<comment type="caution">
    <text evidence="1">The sequence shown here is derived from an EMBL/GenBank/DDBJ whole genome shotgun (WGS) entry which is preliminary data.</text>
</comment>
<dbReference type="Pfam" id="PF13711">
    <property type="entry name" value="DUF4160"/>
    <property type="match status" value="1"/>
</dbReference>
<accession>A0A9D1Q9F2</accession>
<protein>
    <submittedName>
        <fullName evidence="1">DUF4160 domain-containing protein</fullName>
    </submittedName>
</protein>
<evidence type="ECO:0000313" key="2">
    <source>
        <dbReference type="Proteomes" id="UP000823933"/>
    </source>
</evidence>
<gene>
    <name evidence="1" type="ORF">H9890_00670</name>
</gene>
<reference evidence="1" key="2">
    <citation type="submission" date="2021-04" db="EMBL/GenBank/DDBJ databases">
        <authorList>
            <person name="Gilroy R."/>
        </authorList>
    </citation>
    <scope>NUCLEOTIDE SEQUENCE</scope>
    <source>
        <strain evidence="1">ChiHcolR34-3080</strain>
    </source>
</reference>
<dbReference type="Proteomes" id="UP000823933">
    <property type="component" value="Unassembled WGS sequence"/>
</dbReference>
<proteinExistence type="predicted"/>
<sequence>MPELCRFYNIVIKMIFSDSGQHHKPHFHVYYAEYEASVGIDGELLAGSLPLKQFKLVQAWAAIHEDELYAAWNNAVRNIPFGKIEPLR</sequence>
<dbReference type="AlphaFoldDB" id="A0A9D1Q9F2"/>
<reference evidence="1" key="1">
    <citation type="journal article" date="2021" name="PeerJ">
        <title>Extensive microbial diversity within the chicken gut microbiome revealed by metagenomics and culture.</title>
        <authorList>
            <person name="Gilroy R."/>
            <person name="Ravi A."/>
            <person name="Getino M."/>
            <person name="Pursley I."/>
            <person name="Horton D.L."/>
            <person name="Alikhan N.F."/>
            <person name="Baker D."/>
            <person name="Gharbi K."/>
            <person name="Hall N."/>
            <person name="Watson M."/>
            <person name="Adriaenssens E.M."/>
            <person name="Foster-Nyarko E."/>
            <person name="Jarju S."/>
            <person name="Secka A."/>
            <person name="Antonio M."/>
            <person name="Oren A."/>
            <person name="Chaudhuri R.R."/>
            <person name="La Ragione R."/>
            <person name="Hildebrand F."/>
            <person name="Pallen M.J."/>
        </authorList>
    </citation>
    <scope>NUCLEOTIDE SEQUENCE</scope>
    <source>
        <strain evidence="1">ChiHcolR34-3080</strain>
    </source>
</reference>
<name>A0A9D1Q9F2_9FIRM</name>
<evidence type="ECO:0000313" key="1">
    <source>
        <dbReference type="EMBL" id="HIW07901.1"/>
    </source>
</evidence>
<dbReference type="EMBL" id="DXHQ01000008">
    <property type="protein sequence ID" value="HIW07901.1"/>
    <property type="molecule type" value="Genomic_DNA"/>
</dbReference>